<dbReference type="Gene3D" id="2.20.28.10">
    <property type="match status" value="1"/>
</dbReference>
<evidence type="ECO:0000259" key="1">
    <source>
        <dbReference type="Pfam" id="PF14206"/>
    </source>
</evidence>
<reference evidence="2" key="2">
    <citation type="submission" date="2017-07" db="EMBL/GenBank/DDBJ databases">
        <authorList>
            <person name="Sun Z.S."/>
            <person name="Albrecht U."/>
            <person name="Echele G."/>
            <person name="Lee C.C."/>
        </authorList>
    </citation>
    <scope>NUCLEOTIDE SEQUENCE</scope>
    <source>
        <strain evidence="2">CNCM I 4575</strain>
    </source>
</reference>
<dbReference type="Proteomes" id="UP000260991">
    <property type="component" value="Unassembled WGS sequence"/>
</dbReference>
<evidence type="ECO:0000313" key="3">
    <source>
        <dbReference type="EMBL" id="RGB90832.1"/>
    </source>
</evidence>
<dbReference type="RefSeq" id="WP_097839813.1">
    <property type="nucleotide sequence ID" value="NZ_CP157368.1"/>
</dbReference>
<dbReference type="Proteomes" id="UP000220005">
    <property type="component" value="Unassembled WGS sequence"/>
</dbReference>
<evidence type="ECO:0000313" key="4">
    <source>
        <dbReference type="Proteomes" id="UP000220005"/>
    </source>
</evidence>
<protein>
    <recommendedName>
        <fullName evidence="1">Cysteine-rich CPCC domain-containing protein</fullName>
    </recommendedName>
</protein>
<organism evidence="2 4">
    <name type="scientific">Faecalibacterium prausnitzii</name>
    <dbReference type="NCBI Taxonomy" id="853"/>
    <lineage>
        <taxon>Bacteria</taxon>
        <taxon>Bacillati</taxon>
        <taxon>Bacillota</taxon>
        <taxon>Clostridia</taxon>
        <taxon>Eubacteriales</taxon>
        <taxon>Oscillospiraceae</taxon>
        <taxon>Faecalibacterium</taxon>
    </lineage>
</organism>
<dbReference type="EMBL" id="NMTY01000024">
    <property type="protein sequence ID" value="PDX80888.1"/>
    <property type="molecule type" value="Genomic_DNA"/>
</dbReference>
<sequence length="74" mass="8647">MRIVKVGESYICPVCGKYTFEYAGDFDICPVCNWEDDLCQLENPDEEDCANHMSLNQAREAWAHGRRVDEWEDE</sequence>
<dbReference type="EMBL" id="QVER01000011">
    <property type="protein sequence ID" value="RGB90832.1"/>
    <property type="molecule type" value="Genomic_DNA"/>
</dbReference>
<dbReference type="AlphaFoldDB" id="A0A2A7APD1"/>
<feature type="domain" description="Cysteine-rich CPCC" evidence="1">
    <location>
        <begin position="10"/>
        <end position="63"/>
    </location>
</feature>
<reference evidence="2 4" key="1">
    <citation type="journal article" date="2017" name="Front. Microbiol.">
        <title>New Insights into the Diversity of the Genus Faecalibacterium.</title>
        <authorList>
            <person name="Benevides L."/>
            <person name="Burman S."/>
            <person name="Martin R."/>
            <person name="Robert V."/>
            <person name="Thomas M."/>
            <person name="Miquel S."/>
            <person name="Chain F."/>
            <person name="Sokol H."/>
            <person name="Bermudez-Humaran L.G."/>
            <person name="Morrison M."/>
            <person name="Langella P."/>
            <person name="Azevedo V.A."/>
            <person name="Chatel J.M."/>
            <person name="Soares S."/>
        </authorList>
    </citation>
    <scope>NUCLEOTIDE SEQUENCE [LARGE SCALE GENOMIC DNA]</scope>
    <source>
        <strain evidence="2 4">CNCM I 4575</strain>
    </source>
</reference>
<dbReference type="InterPro" id="IPR025983">
    <property type="entry name" value="Cys_rich_CPCC"/>
</dbReference>
<gene>
    <name evidence="2" type="ORF">CGS58_10330</name>
    <name evidence="3" type="ORF">DWZ46_09940</name>
</gene>
<evidence type="ECO:0000313" key="2">
    <source>
        <dbReference type="EMBL" id="PDX80888.1"/>
    </source>
</evidence>
<accession>A0A2A7APD1</accession>
<comment type="caution">
    <text evidence="2">The sequence shown here is derived from an EMBL/GenBank/DDBJ whole genome shotgun (WGS) entry which is preliminary data.</text>
</comment>
<name>A0A2A7APD1_9FIRM</name>
<evidence type="ECO:0000313" key="5">
    <source>
        <dbReference type="Proteomes" id="UP000260991"/>
    </source>
</evidence>
<reference evidence="3 5" key="3">
    <citation type="submission" date="2018-08" db="EMBL/GenBank/DDBJ databases">
        <title>A genome reference for cultivated species of the human gut microbiota.</title>
        <authorList>
            <person name="Zou Y."/>
            <person name="Xue W."/>
            <person name="Luo G."/>
        </authorList>
    </citation>
    <scope>NUCLEOTIDE SEQUENCE [LARGE SCALE GENOMIC DNA]</scope>
    <source>
        <strain evidence="3 5">AF32-8AC</strain>
    </source>
</reference>
<proteinExistence type="predicted"/>
<dbReference type="Pfam" id="PF14206">
    <property type="entry name" value="Cys_rich_CPCC"/>
    <property type="match status" value="1"/>
</dbReference>